<organism evidence="3 4">
    <name type="scientific">Gordonibacter urolithinfaciens</name>
    <dbReference type="NCBI Taxonomy" id="1335613"/>
    <lineage>
        <taxon>Bacteria</taxon>
        <taxon>Bacillati</taxon>
        <taxon>Actinomycetota</taxon>
        <taxon>Coriobacteriia</taxon>
        <taxon>Eggerthellales</taxon>
        <taxon>Eggerthellaceae</taxon>
        <taxon>Gordonibacter</taxon>
    </lineage>
</organism>
<dbReference type="AlphaFoldDB" id="A0A6N8IF13"/>
<keyword evidence="4" id="KW-1185">Reference proteome</keyword>
<accession>A0A6N8IF13</accession>
<dbReference type="Proteomes" id="UP000468327">
    <property type="component" value="Unassembled WGS sequence"/>
</dbReference>
<feature type="transmembrane region" description="Helical" evidence="1">
    <location>
        <begin position="33"/>
        <end position="53"/>
    </location>
</feature>
<keyword evidence="1" id="KW-0472">Membrane</keyword>
<dbReference type="InterPro" id="IPR025517">
    <property type="entry name" value="DUF4405"/>
</dbReference>
<feature type="domain" description="Flavinylation-associated cytochrome" evidence="2">
    <location>
        <begin position="72"/>
        <end position="130"/>
    </location>
</feature>
<dbReference type="Pfam" id="PF14358">
    <property type="entry name" value="DUF4405"/>
    <property type="match status" value="1"/>
</dbReference>
<evidence type="ECO:0000256" key="1">
    <source>
        <dbReference type="SAM" id="Phobius"/>
    </source>
</evidence>
<sequence length="146" mass="16627">MDKRNLVVDLAALAVYLLVANLAITGIGFHEWLGLGVFIVFFVHVLVHMDWIIEVLRGLRPSWNRTGSLAFNLLMALVFMMVMVSGILISGAVLPTLGLYAKGYYFWNPLHAMSAKMLLALLLVHMVVHWKWFAVWFKKGRRGDRE</sequence>
<evidence type="ECO:0000313" key="3">
    <source>
        <dbReference type="EMBL" id="MVN14451.1"/>
    </source>
</evidence>
<protein>
    <submittedName>
        <fullName evidence="3">DUF4405 domain-containing protein</fullName>
    </submittedName>
</protein>
<feature type="transmembrane region" description="Helical" evidence="1">
    <location>
        <begin position="7"/>
        <end position="27"/>
    </location>
</feature>
<dbReference type="RefSeq" id="WP_157007527.1">
    <property type="nucleotide sequence ID" value="NZ_DBEZYS010000238.1"/>
</dbReference>
<keyword evidence="1" id="KW-0812">Transmembrane</keyword>
<feature type="transmembrane region" description="Helical" evidence="1">
    <location>
        <begin position="117"/>
        <end position="137"/>
    </location>
</feature>
<evidence type="ECO:0000259" key="2">
    <source>
        <dbReference type="Pfam" id="PF14358"/>
    </source>
</evidence>
<gene>
    <name evidence="3" type="ORF">GO738_03635</name>
</gene>
<keyword evidence="1" id="KW-1133">Transmembrane helix</keyword>
<feature type="transmembrane region" description="Helical" evidence="1">
    <location>
        <begin position="73"/>
        <end position="97"/>
    </location>
</feature>
<name>A0A6N8IF13_9ACTN</name>
<comment type="caution">
    <text evidence="3">The sequence shown here is derived from an EMBL/GenBank/DDBJ whole genome shotgun (WGS) entry which is preliminary data.</text>
</comment>
<proteinExistence type="predicted"/>
<evidence type="ECO:0000313" key="4">
    <source>
        <dbReference type="Proteomes" id="UP000468327"/>
    </source>
</evidence>
<reference evidence="3 4" key="1">
    <citation type="submission" date="2019-11" db="EMBL/GenBank/DDBJ databases">
        <title>Whole genome shotgun sequencing (WGS) data from Adlercreutzia equolifaciens ResAG-91, Eggerthella lenta MRI-F36, MRI-F37, MRI-F40, ResAG-49, ResAG-88, ResAG-121, ResAG-145, and Gordonibacter sp. ResAG-5, ResAG-26, ResAG-43, ResAG-50, ResAG-59.</title>
        <authorList>
            <person name="Stoll D.A."/>
            <person name="Danylec N."/>
            <person name="Franz C.M.A.P."/>
            <person name="Huch M."/>
        </authorList>
    </citation>
    <scope>NUCLEOTIDE SEQUENCE [LARGE SCALE GENOMIC DNA]</scope>
    <source>
        <strain evidence="3 4">ResAG-59</strain>
    </source>
</reference>
<dbReference type="EMBL" id="WPOC01000004">
    <property type="protein sequence ID" value="MVN14451.1"/>
    <property type="molecule type" value="Genomic_DNA"/>
</dbReference>